<evidence type="ECO:0000313" key="2">
    <source>
        <dbReference type="EMBL" id="TFL04326.1"/>
    </source>
</evidence>
<proteinExistence type="predicted"/>
<dbReference type="Proteomes" id="UP000305067">
    <property type="component" value="Unassembled WGS sequence"/>
</dbReference>
<keyword evidence="3" id="KW-1185">Reference proteome</keyword>
<organism evidence="2 3">
    <name type="scientific">Pterulicium gracile</name>
    <dbReference type="NCBI Taxonomy" id="1884261"/>
    <lineage>
        <taxon>Eukaryota</taxon>
        <taxon>Fungi</taxon>
        <taxon>Dikarya</taxon>
        <taxon>Basidiomycota</taxon>
        <taxon>Agaricomycotina</taxon>
        <taxon>Agaricomycetes</taxon>
        <taxon>Agaricomycetidae</taxon>
        <taxon>Agaricales</taxon>
        <taxon>Pleurotineae</taxon>
        <taxon>Pterulaceae</taxon>
        <taxon>Pterulicium</taxon>
    </lineage>
</organism>
<dbReference type="Gene3D" id="1.10.390.10">
    <property type="entry name" value="Neutral Protease Domain 2"/>
    <property type="match status" value="1"/>
</dbReference>
<name>A0A5C3QQR8_9AGAR</name>
<protein>
    <recommendedName>
        <fullName evidence="4">Peptidase M61 catalytic domain-containing protein</fullName>
    </recommendedName>
</protein>
<evidence type="ECO:0000256" key="1">
    <source>
        <dbReference type="SAM" id="SignalP"/>
    </source>
</evidence>
<feature type="signal peptide" evidence="1">
    <location>
        <begin position="1"/>
        <end position="17"/>
    </location>
</feature>
<dbReference type="AlphaFoldDB" id="A0A5C3QQR8"/>
<reference evidence="2 3" key="1">
    <citation type="journal article" date="2019" name="Nat. Ecol. Evol.">
        <title>Megaphylogeny resolves global patterns of mushroom evolution.</title>
        <authorList>
            <person name="Varga T."/>
            <person name="Krizsan K."/>
            <person name="Foldi C."/>
            <person name="Dima B."/>
            <person name="Sanchez-Garcia M."/>
            <person name="Sanchez-Ramirez S."/>
            <person name="Szollosi G.J."/>
            <person name="Szarkandi J.G."/>
            <person name="Papp V."/>
            <person name="Albert L."/>
            <person name="Andreopoulos W."/>
            <person name="Angelini C."/>
            <person name="Antonin V."/>
            <person name="Barry K.W."/>
            <person name="Bougher N.L."/>
            <person name="Buchanan P."/>
            <person name="Buyck B."/>
            <person name="Bense V."/>
            <person name="Catcheside P."/>
            <person name="Chovatia M."/>
            <person name="Cooper J."/>
            <person name="Damon W."/>
            <person name="Desjardin D."/>
            <person name="Finy P."/>
            <person name="Geml J."/>
            <person name="Haridas S."/>
            <person name="Hughes K."/>
            <person name="Justo A."/>
            <person name="Karasinski D."/>
            <person name="Kautmanova I."/>
            <person name="Kiss B."/>
            <person name="Kocsube S."/>
            <person name="Kotiranta H."/>
            <person name="LaButti K.M."/>
            <person name="Lechner B.E."/>
            <person name="Liimatainen K."/>
            <person name="Lipzen A."/>
            <person name="Lukacs Z."/>
            <person name="Mihaltcheva S."/>
            <person name="Morgado L.N."/>
            <person name="Niskanen T."/>
            <person name="Noordeloos M.E."/>
            <person name="Ohm R.A."/>
            <person name="Ortiz-Santana B."/>
            <person name="Ovrebo C."/>
            <person name="Racz N."/>
            <person name="Riley R."/>
            <person name="Savchenko A."/>
            <person name="Shiryaev A."/>
            <person name="Soop K."/>
            <person name="Spirin V."/>
            <person name="Szebenyi C."/>
            <person name="Tomsovsky M."/>
            <person name="Tulloss R.E."/>
            <person name="Uehling J."/>
            <person name="Grigoriev I.V."/>
            <person name="Vagvolgyi C."/>
            <person name="Papp T."/>
            <person name="Martin F.M."/>
            <person name="Miettinen O."/>
            <person name="Hibbett D.S."/>
            <person name="Nagy L.G."/>
        </authorList>
    </citation>
    <scope>NUCLEOTIDE SEQUENCE [LARGE SCALE GENOMIC DNA]</scope>
    <source>
        <strain evidence="2 3">CBS 309.79</strain>
    </source>
</reference>
<accession>A0A5C3QQR8</accession>
<dbReference type="OrthoDB" id="626167at2759"/>
<dbReference type="InterPro" id="IPR027268">
    <property type="entry name" value="Peptidase_M4/M1_CTD_sf"/>
</dbReference>
<evidence type="ECO:0008006" key="4">
    <source>
        <dbReference type="Google" id="ProtNLM"/>
    </source>
</evidence>
<evidence type="ECO:0000313" key="3">
    <source>
        <dbReference type="Proteomes" id="UP000305067"/>
    </source>
</evidence>
<dbReference type="EMBL" id="ML178818">
    <property type="protein sequence ID" value="TFL04326.1"/>
    <property type="molecule type" value="Genomic_DNA"/>
</dbReference>
<dbReference type="STRING" id="1884261.A0A5C3QQR8"/>
<gene>
    <name evidence="2" type="ORF">BDV98DRAFT_590149</name>
</gene>
<sequence>MKLLHFVSLTFVVGTLAQAVDKSINIHLRPIFSNTTDEVTFINTTLRISPGPSFDFTAPLLQFTLTNHHSSSQRYDDDGLTASDDSGVLPIDNYVNFPQGYPIRYWTIGREPVGDIQVHFVAEPRGLVQGLAGRSDFRKDQGGAVGAGSTFIPALITSDRWNVSITWTVPEDAPEGTHYTSSLGDAPTSFDVGVPSTVVGITYFAVGPLQRWPAWGNTIVPRSANNATRQFGMYWFGDMPWDSASLAQETQILFEGTANYFNDLTSDFRVFYRRDPEAYGGVGGYKSFFIEYTLDSVNENPQDRLEDLVSHEIVHNFANMEPWDDYNKWYVEGVAEYLGAVGPYVGKTLPRDRFIQWLNDNAQDYYTASPLSRTWPSMIENYWTQGTAVVKAPYTRGFMYLSYVQGIIAKHTKHKKSIDSIILELYRLDKAGKPTDTDTFIKLLGKIVGAKAAQESFQAFSNGTTLIPYADGFKNYGLKLVRKDIARFSLGMSENSFGMNQVTQISVDSRAYEAGLREGDVIKSSWGMWSASDTFESKMSVVVERDGGEETIEYWPRARTTVPAYKWVKV</sequence>
<feature type="chain" id="PRO_5022918696" description="Peptidase M61 catalytic domain-containing protein" evidence="1">
    <location>
        <begin position="18"/>
        <end position="570"/>
    </location>
</feature>
<keyword evidence="1" id="KW-0732">Signal</keyword>